<evidence type="ECO:0000313" key="3">
    <source>
        <dbReference type="Proteomes" id="UP000610966"/>
    </source>
</evidence>
<proteinExistence type="predicted"/>
<dbReference type="EMBL" id="BOOG01000072">
    <property type="protein sequence ID" value="GIH73092.1"/>
    <property type="molecule type" value="Genomic_DNA"/>
</dbReference>
<accession>A0A8J3RFT0</accession>
<dbReference type="Proteomes" id="UP000610966">
    <property type="component" value="Unassembled WGS sequence"/>
</dbReference>
<keyword evidence="3" id="KW-1185">Reference proteome</keyword>
<organism evidence="2 3">
    <name type="scientific">Sphaerimonospora thailandensis</name>
    <dbReference type="NCBI Taxonomy" id="795644"/>
    <lineage>
        <taxon>Bacteria</taxon>
        <taxon>Bacillati</taxon>
        <taxon>Actinomycetota</taxon>
        <taxon>Actinomycetes</taxon>
        <taxon>Streptosporangiales</taxon>
        <taxon>Streptosporangiaceae</taxon>
        <taxon>Sphaerimonospora</taxon>
    </lineage>
</organism>
<protein>
    <recommendedName>
        <fullName evidence="1">ABM domain-containing protein</fullName>
    </recommendedName>
</protein>
<evidence type="ECO:0000313" key="2">
    <source>
        <dbReference type="EMBL" id="GIH73092.1"/>
    </source>
</evidence>
<dbReference type="RefSeq" id="WP_204018736.1">
    <property type="nucleotide sequence ID" value="NZ_BOOG01000072.1"/>
</dbReference>
<dbReference type="PROSITE" id="PS51725">
    <property type="entry name" value="ABM"/>
    <property type="match status" value="1"/>
</dbReference>
<reference evidence="2" key="1">
    <citation type="submission" date="2021-01" db="EMBL/GenBank/DDBJ databases">
        <title>Whole genome shotgun sequence of Sphaerimonospora thailandensis NBRC 107569.</title>
        <authorList>
            <person name="Komaki H."/>
            <person name="Tamura T."/>
        </authorList>
    </citation>
    <scope>NUCLEOTIDE SEQUENCE</scope>
    <source>
        <strain evidence="2">NBRC 107569</strain>
    </source>
</reference>
<dbReference type="Gene3D" id="3.30.70.100">
    <property type="match status" value="1"/>
</dbReference>
<dbReference type="InterPro" id="IPR011008">
    <property type="entry name" value="Dimeric_a/b-barrel"/>
</dbReference>
<dbReference type="SUPFAM" id="SSF54909">
    <property type="entry name" value="Dimeric alpha+beta barrel"/>
    <property type="match status" value="1"/>
</dbReference>
<feature type="domain" description="ABM" evidence="1">
    <location>
        <begin position="5"/>
        <end position="95"/>
    </location>
</feature>
<comment type="caution">
    <text evidence="2">The sequence shown here is derived from an EMBL/GenBank/DDBJ whole genome shotgun (WGS) entry which is preliminary data.</text>
</comment>
<dbReference type="Pfam" id="PF03992">
    <property type="entry name" value="ABM"/>
    <property type="match status" value="1"/>
</dbReference>
<dbReference type="AlphaFoldDB" id="A0A8J3RFT0"/>
<sequence>MSGGFGLIVRFELRDQTAVAGFDGLVARTLPEIRELESGTLAYVVHSVPEEPNVRVFYELYVDRAAFDAHEQQPHTKRFLAEREQYLSGLQVTFLAVETGKGPVPCEHP</sequence>
<evidence type="ECO:0000259" key="1">
    <source>
        <dbReference type="PROSITE" id="PS51725"/>
    </source>
</evidence>
<gene>
    <name evidence="2" type="ORF">Mth01_53450</name>
</gene>
<name>A0A8J3RFT0_9ACTN</name>
<dbReference type="InterPro" id="IPR007138">
    <property type="entry name" value="ABM_dom"/>
</dbReference>